<dbReference type="EMBL" id="CAMXCT020002845">
    <property type="protein sequence ID" value="CAL1154196.1"/>
    <property type="molecule type" value="Genomic_DNA"/>
</dbReference>
<accession>A0A9P1BY58</accession>
<reference evidence="4 5" key="2">
    <citation type="submission" date="2024-05" db="EMBL/GenBank/DDBJ databases">
        <authorList>
            <person name="Chen Y."/>
            <person name="Shah S."/>
            <person name="Dougan E. K."/>
            <person name="Thang M."/>
            <person name="Chan C."/>
        </authorList>
    </citation>
    <scope>NUCLEOTIDE SEQUENCE [LARGE SCALE GENOMIC DNA]</scope>
</reference>
<dbReference type="AlphaFoldDB" id="A0A9P1BY58"/>
<evidence type="ECO:0000256" key="1">
    <source>
        <dbReference type="SAM" id="MobiDB-lite"/>
    </source>
</evidence>
<evidence type="ECO:0000313" key="5">
    <source>
        <dbReference type="Proteomes" id="UP001152797"/>
    </source>
</evidence>
<keyword evidence="5" id="KW-1185">Reference proteome</keyword>
<protein>
    <submittedName>
        <fullName evidence="4">7,8-didemethyl-8-hydroxy-5-deazariboflavin synthase</fullName>
    </submittedName>
</protein>
<dbReference type="Proteomes" id="UP001152797">
    <property type="component" value="Unassembled WGS sequence"/>
</dbReference>
<evidence type="ECO:0000313" key="3">
    <source>
        <dbReference type="EMBL" id="CAI4000821.1"/>
    </source>
</evidence>
<dbReference type="EMBL" id="CAMXCT010000580">
    <property type="protein sequence ID" value="CAI3980725.1"/>
    <property type="molecule type" value="Genomic_DNA"/>
</dbReference>
<name>A0A9P1BY58_9DINO</name>
<dbReference type="EMBL" id="CAMXCT030002845">
    <property type="protein sequence ID" value="CAL4788133.1"/>
    <property type="molecule type" value="Genomic_DNA"/>
</dbReference>
<proteinExistence type="predicted"/>
<dbReference type="EMBL" id="CAMXCT020000580">
    <property type="protein sequence ID" value="CAL1134100.1"/>
    <property type="molecule type" value="Genomic_DNA"/>
</dbReference>
<gene>
    <name evidence="3" type="ORF">C1SCF055_LOCUS26911</name>
    <name evidence="2" type="ORF">C1SCF055_LOCUS8584</name>
</gene>
<dbReference type="EMBL" id="CAMXCT030000580">
    <property type="protein sequence ID" value="CAL4768037.1"/>
    <property type="molecule type" value="Genomic_DNA"/>
</dbReference>
<evidence type="ECO:0000313" key="4">
    <source>
        <dbReference type="EMBL" id="CAL4768037.1"/>
    </source>
</evidence>
<evidence type="ECO:0000313" key="2">
    <source>
        <dbReference type="EMBL" id="CAI3980725.1"/>
    </source>
</evidence>
<reference evidence="2" key="1">
    <citation type="submission" date="2022-10" db="EMBL/GenBank/DDBJ databases">
        <authorList>
            <person name="Chen Y."/>
            <person name="Dougan E. K."/>
            <person name="Chan C."/>
            <person name="Rhodes N."/>
            <person name="Thang M."/>
        </authorList>
    </citation>
    <scope>NUCLEOTIDE SEQUENCE</scope>
</reference>
<dbReference type="OrthoDB" id="439773at2759"/>
<comment type="caution">
    <text evidence="2">The sequence shown here is derived from an EMBL/GenBank/DDBJ whole genome shotgun (WGS) entry which is preliminary data.</text>
</comment>
<sequence length="322" mass="35206">MSENTVCHAQLPQLQSSTSNQTVLKHRRSLEDQLVNQKLDVSTVMLLRFQKPDSQRNDARRASQPCVAATSTNYKTNGFLSSDAMQTSTIGPVPLIKTSLMLGYDQESGSMSAGLRTEQKGVPCHVEILKAYASGLDLTPADIYIFVDVLPNRHCEFGRAAVASILDSTLPQLRYMGYVKKDFFSKVHEAISSTIYTHWDASRESGPQQRPRESGSVGPLGLKVLAVSASGQVVWPDSLLSGYPSNSAEYKALEAKRAAFLEMCPQVQTSSQQTTVRSTARPDFSIEGGKEPLDHTRMVDLAGIPAGDFTGERQGPNCFTQK</sequence>
<dbReference type="EMBL" id="CAMXCT010002845">
    <property type="protein sequence ID" value="CAI4000821.1"/>
    <property type="molecule type" value="Genomic_DNA"/>
</dbReference>
<organism evidence="2">
    <name type="scientific">Cladocopium goreaui</name>
    <dbReference type="NCBI Taxonomy" id="2562237"/>
    <lineage>
        <taxon>Eukaryota</taxon>
        <taxon>Sar</taxon>
        <taxon>Alveolata</taxon>
        <taxon>Dinophyceae</taxon>
        <taxon>Suessiales</taxon>
        <taxon>Symbiodiniaceae</taxon>
        <taxon>Cladocopium</taxon>
    </lineage>
</organism>
<feature type="region of interest" description="Disordered" evidence="1">
    <location>
        <begin position="271"/>
        <end position="291"/>
    </location>
</feature>